<dbReference type="PRINTS" id="PR00070">
    <property type="entry name" value="DHFR"/>
</dbReference>
<dbReference type="EC" id="1.5.1.3" evidence="3 7"/>
<feature type="domain" description="DHFR" evidence="8">
    <location>
        <begin position="1"/>
        <end position="161"/>
    </location>
</feature>
<reference evidence="9 10" key="1">
    <citation type="journal article" date="2016" name="Nat. Commun.">
        <title>Thousands of microbial genomes shed light on interconnected biogeochemical processes in an aquifer system.</title>
        <authorList>
            <person name="Anantharaman K."/>
            <person name="Brown C.T."/>
            <person name="Hug L.A."/>
            <person name="Sharon I."/>
            <person name="Castelle C.J."/>
            <person name="Probst A.J."/>
            <person name="Thomas B.C."/>
            <person name="Singh A."/>
            <person name="Wilkins M.J."/>
            <person name="Karaoz U."/>
            <person name="Brodie E.L."/>
            <person name="Williams K.H."/>
            <person name="Hubbard S.S."/>
            <person name="Banfield J.F."/>
        </authorList>
    </citation>
    <scope>NUCLEOTIDE SEQUENCE [LARGE SCALE GENOMIC DNA]</scope>
</reference>
<accession>A0A1F6MAI0</accession>
<dbReference type="STRING" id="1798680.A3J66_00315"/>
<evidence type="ECO:0000256" key="7">
    <source>
        <dbReference type="PIRNR" id="PIRNR000194"/>
    </source>
</evidence>
<evidence type="ECO:0000256" key="2">
    <source>
        <dbReference type="ARBA" id="ARBA00009539"/>
    </source>
</evidence>
<evidence type="ECO:0000256" key="3">
    <source>
        <dbReference type="ARBA" id="ARBA00012856"/>
    </source>
</evidence>
<name>A0A1F6MAI0_9BACT</name>
<dbReference type="CDD" id="cd00209">
    <property type="entry name" value="DHFR"/>
    <property type="match status" value="1"/>
</dbReference>
<evidence type="ECO:0000256" key="4">
    <source>
        <dbReference type="ARBA" id="ARBA00022563"/>
    </source>
</evidence>
<gene>
    <name evidence="9" type="ORF">A3J66_00315</name>
</gene>
<dbReference type="Gene3D" id="3.40.430.10">
    <property type="entry name" value="Dihydrofolate Reductase, subunit A"/>
    <property type="match status" value="1"/>
</dbReference>
<sequence length="161" mass="18393">MITLFAAVSQNNCIGKDGCIPWNIPEDMKRMREVTKHKVLIMGRKTWESIPEKRRPLPERTNVVITRDETYALPPGVERYGSVAEALAAHPNEEVIGFGGTAIFEEMIHIADILDITHVNQIVEGCTAFFPTIDSAIWKEVWREDHDGFSFVQYERHTPRT</sequence>
<dbReference type="GO" id="GO:0046654">
    <property type="term" value="P:tetrahydrofolate biosynthetic process"/>
    <property type="evidence" value="ECO:0007669"/>
    <property type="project" value="UniProtKB-UniPathway"/>
</dbReference>
<dbReference type="InterPro" id="IPR012259">
    <property type="entry name" value="DHFR"/>
</dbReference>
<keyword evidence="4 7" id="KW-0554">One-carbon metabolism</keyword>
<dbReference type="PANTHER" id="PTHR48069">
    <property type="entry name" value="DIHYDROFOLATE REDUCTASE"/>
    <property type="match status" value="1"/>
</dbReference>
<evidence type="ECO:0000256" key="6">
    <source>
        <dbReference type="ARBA" id="ARBA00023002"/>
    </source>
</evidence>
<dbReference type="PANTHER" id="PTHR48069:SF3">
    <property type="entry name" value="DIHYDROFOLATE REDUCTASE"/>
    <property type="match status" value="1"/>
</dbReference>
<protein>
    <recommendedName>
        <fullName evidence="3 7">Dihydrofolate reductase</fullName>
        <ecNumber evidence="3 7">1.5.1.3</ecNumber>
    </recommendedName>
</protein>
<dbReference type="UniPathway" id="UPA00077">
    <property type="reaction ID" value="UER00158"/>
</dbReference>
<dbReference type="InterPro" id="IPR024072">
    <property type="entry name" value="DHFR-like_dom_sf"/>
</dbReference>
<dbReference type="GO" id="GO:0050661">
    <property type="term" value="F:NADP binding"/>
    <property type="evidence" value="ECO:0007669"/>
    <property type="project" value="InterPro"/>
</dbReference>
<dbReference type="EMBL" id="MFQB01000013">
    <property type="protein sequence ID" value="OGH68513.1"/>
    <property type="molecule type" value="Genomic_DNA"/>
</dbReference>
<evidence type="ECO:0000313" key="10">
    <source>
        <dbReference type="Proteomes" id="UP000176282"/>
    </source>
</evidence>
<comment type="function">
    <text evidence="7">Key enzyme in folate metabolism. Catalyzes an essential reaction for de novo glycine and purine synthesis, and for DNA precursor synthesis.</text>
</comment>
<dbReference type="AlphaFoldDB" id="A0A1F6MAI0"/>
<dbReference type="PIRSF" id="PIRSF000194">
    <property type="entry name" value="DHFR"/>
    <property type="match status" value="1"/>
</dbReference>
<evidence type="ECO:0000256" key="1">
    <source>
        <dbReference type="ARBA" id="ARBA00004903"/>
    </source>
</evidence>
<dbReference type="Proteomes" id="UP000176282">
    <property type="component" value="Unassembled WGS sequence"/>
</dbReference>
<dbReference type="PROSITE" id="PS51330">
    <property type="entry name" value="DHFR_2"/>
    <property type="match status" value="1"/>
</dbReference>
<comment type="pathway">
    <text evidence="1 7">Cofactor biosynthesis; tetrahydrofolate biosynthesis; 5,6,7,8-tetrahydrofolate from 7,8-dihydrofolate: step 1/1.</text>
</comment>
<dbReference type="GO" id="GO:0004146">
    <property type="term" value="F:dihydrofolate reductase activity"/>
    <property type="evidence" value="ECO:0007669"/>
    <property type="project" value="UniProtKB-EC"/>
</dbReference>
<evidence type="ECO:0000259" key="8">
    <source>
        <dbReference type="PROSITE" id="PS51330"/>
    </source>
</evidence>
<proteinExistence type="inferred from homology"/>
<comment type="caution">
    <text evidence="9">The sequence shown here is derived from an EMBL/GenBank/DDBJ whole genome shotgun (WGS) entry which is preliminary data.</text>
</comment>
<dbReference type="InterPro" id="IPR001796">
    <property type="entry name" value="DHFR_dom"/>
</dbReference>
<evidence type="ECO:0000313" key="9">
    <source>
        <dbReference type="EMBL" id="OGH68513.1"/>
    </source>
</evidence>
<dbReference type="GO" id="GO:0006730">
    <property type="term" value="P:one-carbon metabolic process"/>
    <property type="evidence" value="ECO:0007669"/>
    <property type="project" value="UniProtKB-KW"/>
</dbReference>
<dbReference type="Pfam" id="PF00186">
    <property type="entry name" value="DHFR_1"/>
    <property type="match status" value="1"/>
</dbReference>
<dbReference type="SUPFAM" id="SSF53597">
    <property type="entry name" value="Dihydrofolate reductase-like"/>
    <property type="match status" value="1"/>
</dbReference>
<keyword evidence="5 7" id="KW-0521">NADP</keyword>
<comment type="catalytic activity">
    <reaction evidence="7">
        <text>(6S)-5,6,7,8-tetrahydrofolate + NADP(+) = 7,8-dihydrofolate + NADPH + H(+)</text>
        <dbReference type="Rhea" id="RHEA:15009"/>
        <dbReference type="ChEBI" id="CHEBI:15378"/>
        <dbReference type="ChEBI" id="CHEBI:57451"/>
        <dbReference type="ChEBI" id="CHEBI:57453"/>
        <dbReference type="ChEBI" id="CHEBI:57783"/>
        <dbReference type="ChEBI" id="CHEBI:58349"/>
        <dbReference type="EC" id="1.5.1.3"/>
    </reaction>
</comment>
<comment type="similarity">
    <text evidence="2 7">Belongs to the dihydrofolate reductase family.</text>
</comment>
<dbReference type="GO" id="GO:0046452">
    <property type="term" value="P:dihydrofolate metabolic process"/>
    <property type="evidence" value="ECO:0007669"/>
    <property type="project" value="TreeGrafter"/>
</dbReference>
<evidence type="ECO:0000256" key="5">
    <source>
        <dbReference type="ARBA" id="ARBA00022857"/>
    </source>
</evidence>
<keyword evidence="6 7" id="KW-0560">Oxidoreductase</keyword>
<dbReference type="GO" id="GO:0046655">
    <property type="term" value="P:folic acid metabolic process"/>
    <property type="evidence" value="ECO:0007669"/>
    <property type="project" value="TreeGrafter"/>
</dbReference>
<organism evidence="9 10">
    <name type="scientific">Candidatus Magasanikbacteria bacterium RIFCSPHIGHO2_02_FULL_47_14</name>
    <dbReference type="NCBI Taxonomy" id="1798680"/>
    <lineage>
        <taxon>Bacteria</taxon>
        <taxon>Candidatus Magasanikiibacteriota</taxon>
    </lineage>
</organism>